<proteinExistence type="predicted"/>
<organism evidence="1">
    <name type="scientific">Arundo donax</name>
    <name type="common">Giant reed</name>
    <name type="synonym">Donax arundinaceus</name>
    <dbReference type="NCBI Taxonomy" id="35708"/>
    <lineage>
        <taxon>Eukaryota</taxon>
        <taxon>Viridiplantae</taxon>
        <taxon>Streptophyta</taxon>
        <taxon>Embryophyta</taxon>
        <taxon>Tracheophyta</taxon>
        <taxon>Spermatophyta</taxon>
        <taxon>Magnoliopsida</taxon>
        <taxon>Liliopsida</taxon>
        <taxon>Poales</taxon>
        <taxon>Poaceae</taxon>
        <taxon>PACMAD clade</taxon>
        <taxon>Arundinoideae</taxon>
        <taxon>Arundineae</taxon>
        <taxon>Arundo</taxon>
    </lineage>
</organism>
<protein>
    <submittedName>
        <fullName evidence="1">Uncharacterized protein</fullName>
    </submittedName>
</protein>
<name>A0A0A9HKS1_ARUDO</name>
<sequence length="132" mass="14613">MAWEFFYRDLCPPPSPTCIGWVPHNLDAAPMAGHCAAHARCLPRCCSVVFNFHRSPIKLTAAHLTTPLDLREAHVGGARPHHVAISRAFHAAAARMCCNHCRLHPQQRSPPPWALPRAPAAISFSFEHQVQS</sequence>
<accession>A0A0A9HKS1</accession>
<reference evidence="1" key="1">
    <citation type="submission" date="2014-09" db="EMBL/GenBank/DDBJ databases">
        <authorList>
            <person name="Magalhaes I.L.F."/>
            <person name="Oliveira U."/>
            <person name="Santos F.R."/>
            <person name="Vidigal T.H.D.A."/>
            <person name="Brescovit A.D."/>
            <person name="Santos A.J."/>
        </authorList>
    </citation>
    <scope>NUCLEOTIDE SEQUENCE</scope>
    <source>
        <tissue evidence="1">Shoot tissue taken approximately 20 cm above the soil surface</tissue>
    </source>
</reference>
<evidence type="ECO:0000313" key="1">
    <source>
        <dbReference type="EMBL" id="JAE35456.1"/>
    </source>
</evidence>
<dbReference type="AlphaFoldDB" id="A0A0A9HKS1"/>
<reference evidence="1" key="2">
    <citation type="journal article" date="2015" name="Data Brief">
        <title>Shoot transcriptome of the giant reed, Arundo donax.</title>
        <authorList>
            <person name="Barrero R.A."/>
            <person name="Guerrero F.D."/>
            <person name="Moolhuijzen P."/>
            <person name="Goolsby J.A."/>
            <person name="Tidwell J."/>
            <person name="Bellgard S.E."/>
            <person name="Bellgard M.I."/>
        </authorList>
    </citation>
    <scope>NUCLEOTIDE SEQUENCE</scope>
    <source>
        <tissue evidence="1">Shoot tissue taken approximately 20 cm above the soil surface</tissue>
    </source>
</reference>
<dbReference type="EMBL" id="GBRH01162440">
    <property type="protein sequence ID" value="JAE35456.1"/>
    <property type="molecule type" value="Transcribed_RNA"/>
</dbReference>